<dbReference type="InParanoid" id="A0A409XKQ7"/>
<accession>A0A409XKQ7</accession>
<gene>
    <name evidence="1" type="ORF">CVT25_006598</name>
</gene>
<dbReference type="EMBL" id="NHYD01001394">
    <property type="protein sequence ID" value="PPQ91311.1"/>
    <property type="molecule type" value="Genomic_DNA"/>
</dbReference>
<name>A0A409XKQ7_PSICY</name>
<dbReference type="OrthoDB" id="2527272at2759"/>
<proteinExistence type="predicted"/>
<dbReference type="STRING" id="93625.A0A409XKQ7"/>
<sequence length="220" mass="24787">MHDQPPAELEKKNTILALQPFIVLKQSVSHVLHDQPPAELEKKNTILVLQPFIVLKQSVSHVVLLRHGQNLQDQNPNILAFINKVYLAKESRPYYICVDKACTVLKHIAAQGHWDEWSQTTQFIVDTPTDGSAPNLVITATASDGTTYQKRAFNTQACEQLNAWLGGFDSILKRMTSQNYNWFIHTILSYHTRKVLQRQAKKGGVTVTDQLEAGGNDDND</sequence>
<evidence type="ECO:0000313" key="1">
    <source>
        <dbReference type="EMBL" id="PPQ91311.1"/>
    </source>
</evidence>
<protein>
    <submittedName>
        <fullName evidence="1">Uncharacterized protein</fullName>
    </submittedName>
</protein>
<evidence type="ECO:0000313" key="2">
    <source>
        <dbReference type="Proteomes" id="UP000283269"/>
    </source>
</evidence>
<comment type="caution">
    <text evidence="1">The sequence shown here is derived from an EMBL/GenBank/DDBJ whole genome shotgun (WGS) entry which is preliminary data.</text>
</comment>
<organism evidence="1 2">
    <name type="scientific">Psilocybe cyanescens</name>
    <dbReference type="NCBI Taxonomy" id="93625"/>
    <lineage>
        <taxon>Eukaryota</taxon>
        <taxon>Fungi</taxon>
        <taxon>Dikarya</taxon>
        <taxon>Basidiomycota</taxon>
        <taxon>Agaricomycotina</taxon>
        <taxon>Agaricomycetes</taxon>
        <taxon>Agaricomycetidae</taxon>
        <taxon>Agaricales</taxon>
        <taxon>Agaricineae</taxon>
        <taxon>Strophariaceae</taxon>
        <taxon>Psilocybe</taxon>
    </lineage>
</organism>
<keyword evidence="2" id="KW-1185">Reference proteome</keyword>
<reference evidence="1 2" key="1">
    <citation type="journal article" date="2018" name="Evol. Lett.">
        <title>Horizontal gene cluster transfer increased hallucinogenic mushroom diversity.</title>
        <authorList>
            <person name="Reynolds H.T."/>
            <person name="Vijayakumar V."/>
            <person name="Gluck-Thaler E."/>
            <person name="Korotkin H.B."/>
            <person name="Matheny P.B."/>
            <person name="Slot J.C."/>
        </authorList>
    </citation>
    <scope>NUCLEOTIDE SEQUENCE [LARGE SCALE GENOMIC DNA]</scope>
    <source>
        <strain evidence="1 2">2631</strain>
    </source>
</reference>
<dbReference type="Proteomes" id="UP000283269">
    <property type="component" value="Unassembled WGS sequence"/>
</dbReference>
<dbReference type="AlphaFoldDB" id="A0A409XKQ7"/>